<reference evidence="7 8" key="1">
    <citation type="journal article" date="2015" name="Genome Announc.">
        <title>Genome Sequence of 'Candidatus Thioglobus autotrophica' Strain EF1, a Chemoautotroph from the SUP05 Clade of Marine Gammaproteobacteria.</title>
        <authorList>
            <person name="Shah V."/>
            <person name="Morris R.M."/>
        </authorList>
    </citation>
    <scope>NUCLEOTIDE SEQUENCE [LARGE SCALE GENOMIC DNA]</scope>
    <source>
        <strain evidence="7 8">EF1</strain>
    </source>
</reference>
<dbReference type="InterPro" id="IPR004960">
    <property type="entry name" value="LipA_acyltrans"/>
</dbReference>
<dbReference type="PANTHER" id="PTHR30606:SF9">
    <property type="entry name" value="LIPID A BIOSYNTHESIS LAUROYLTRANSFERASE"/>
    <property type="match status" value="1"/>
</dbReference>
<evidence type="ECO:0000256" key="3">
    <source>
        <dbReference type="ARBA" id="ARBA00022519"/>
    </source>
</evidence>
<dbReference type="Proteomes" id="UP000058020">
    <property type="component" value="Chromosome"/>
</dbReference>
<comment type="subcellular location">
    <subcellularLocation>
        <location evidence="1">Cell inner membrane</location>
    </subcellularLocation>
</comment>
<dbReference type="GO" id="GO:0009247">
    <property type="term" value="P:glycolipid biosynthetic process"/>
    <property type="evidence" value="ECO:0007669"/>
    <property type="project" value="UniProtKB-ARBA"/>
</dbReference>
<dbReference type="GO" id="GO:0005886">
    <property type="term" value="C:plasma membrane"/>
    <property type="evidence" value="ECO:0007669"/>
    <property type="project" value="UniProtKB-SubCell"/>
</dbReference>
<dbReference type="AlphaFoldDB" id="A0A0M3TUE3"/>
<evidence type="ECO:0000256" key="1">
    <source>
        <dbReference type="ARBA" id="ARBA00004533"/>
    </source>
</evidence>
<dbReference type="GO" id="GO:0016746">
    <property type="term" value="F:acyltransferase activity"/>
    <property type="evidence" value="ECO:0007669"/>
    <property type="project" value="UniProtKB-KW"/>
</dbReference>
<evidence type="ECO:0000313" key="7">
    <source>
        <dbReference type="EMBL" id="ALE52775.1"/>
    </source>
</evidence>
<keyword evidence="5" id="KW-0472">Membrane</keyword>
<dbReference type="KEGG" id="tho:SP60_05895"/>
<dbReference type="EMBL" id="CP010552">
    <property type="protein sequence ID" value="ALE52775.1"/>
    <property type="molecule type" value="Genomic_DNA"/>
</dbReference>
<gene>
    <name evidence="7" type="ORF">SP60_05895</name>
</gene>
<keyword evidence="8" id="KW-1185">Reference proteome</keyword>
<organism evidence="7 8">
    <name type="scientific">Candidatus Thioglobus autotrophicus</name>
    <dbReference type="NCBI Taxonomy" id="1705394"/>
    <lineage>
        <taxon>Bacteria</taxon>
        <taxon>Pseudomonadati</taxon>
        <taxon>Pseudomonadota</taxon>
        <taxon>Gammaproteobacteria</taxon>
        <taxon>Candidatus Pseudothioglobaceae</taxon>
        <taxon>Candidatus Thioglobus</taxon>
    </lineage>
</organism>
<keyword evidence="4 7" id="KW-0808">Transferase</keyword>
<dbReference type="CDD" id="cd07984">
    <property type="entry name" value="LPLAT_LABLAT-like"/>
    <property type="match status" value="1"/>
</dbReference>
<dbReference type="STRING" id="1705394.SP60_05895"/>
<keyword evidence="3" id="KW-0997">Cell inner membrane</keyword>
<evidence type="ECO:0000313" key="8">
    <source>
        <dbReference type="Proteomes" id="UP000058020"/>
    </source>
</evidence>
<protein>
    <submittedName>
        <fullName evidence="7">Lipid A biosynthesis acyltransferase</fullName>
    </submittedName>
</protein>
<evidence type="ECO:0000256" key="2">
    <source>
        <dbReference type="ARBA" id="ARBA00022475"/>
    </source>
</evidence>
<name>A0A0M3TUE3_9GAMM</name>
<keyword evidence="2" id="KW-1003">Cell membrane</keyword>
<evidence type="ECO:0000256" key="6">
    <source>
        <dbReference type="ARBA" id="ARBA00023315"/>
    </source>
</evidence>
<accession>A0A0M3TUE3</accession>
<dbReference type="PATRIC" id="fig|1705394.5.peg.1177"/>
<dbReference type="OrthoDB" id="9803456at2"/>
<dbReference type="RefSeq" id="WP_053951744.1">
    <property type="nucleotide sequence ID" value="NZ_CP010552.1"/>
</dbReference>
<keyword evidence="6 7" id="KW-0012">Acyltransferase</keyword>
<sequence>MNNRQFYHPKFLPTWLLIGLMKLGAKLPFKVQIIIGKTMGLALYPLLKRFRKIAFINISRCFPDKNKSEVEALVRQNFEALGVSIFETANAYFATDKKITALLSIENEHHLTQAIDNDQSIILLAAHFMPLMLGSRALLLKHHIANIYRPQNNALFDEVMRKGFVDNGATMIKTKDTKSMLKAIKNKLPIWYAPDQDLGMEKCIFAPFFNIQTATVSATARLAKGKNTVVIPYFFIRTESGYNMRFEAPIQNYPDADAGISATITNQILEAQILQYPEQYLWIHKRFKTRPKGERDFY</sequence>
<evidence type="ECO:0000256" key="4">
    <source>
        <dbReference type="ARBA" id="ARBA00022679"/>
    </source>
</evidence>
<dbReference type="PANTHER" id="PTHR30606">
    <property type="entry name" value="LIPID A BIOSYNTHESIS LAUROYL ACYLTRANSFERASE"/>
    <property type="match status" value="1"/>
</dbReference>
<evidence type="ECO:0000256" key="5">
    <source>
        <dbReference type="ARBA" id="ARBA00023136"/>
    </source>
</evidence>
<dbReference type="PIRSF" id="PIRSF026649">
    <property type="entry name" value="MsbB"/>
    <property type="match status" value="1"/>
</dbReference>
<dbReference type="Pfam" id="PF03279">
    <property type="entry name" value="Lip_A_acyltrans"/>
    <property type="match status" value="1"/>
</dbReference>
<proteinExistence type="predicted"/>